<protein>
    <submittedName>
        <fullName evidence="2">Tail protein</fullName>
    </submittedName>
</protein>
<reference evidence="2 3" key="1">
    <citation type="submission" date="2019-06" db="EMBL/GenBank/DDBJ databases">
        <title>Sorghum-associated microbial communities from plants grown in Nebraska, USA.</title>
        <authorList>
            <person name="Schachtman D."/>
        </authorList>
    </citation>
    <scope>NUCLEOTIDE SEQUENCE [LARGE SCALE GENOMIC DNA]</scope>
    <source>
        <strain evidence="2 3">2482</strain>
    </source>
</reference>
<gene>
    <name evidence="2" type="ORF">FB550_102420</name>
</gene>
<dbReference type="Pfam" id="PF22768">
    <property type="entry name" value="SPP1_Dit"/>
    <property type="match status" value="1"/>
</dbReference>
<proteinExistence type="predicted"/>
<keyword evidence="3" id="KW-1185">Reference proteome</keyword>
<dbReference type="Proteomes" id="UP000319671">
    <property type="component" value="Unassembled WGS sequence"/>
</dbReference>
<evidence type="ECO:0000313" key="3">
    <source>
        <dbReference type="Proteomes" id="UP000319671"/>
    </source>
</evidence>
<dbReference type="RefSeq" id="WP_144563154.1">
    <property type="nucleotide sequence ID" value="NZ_VIVN01000002.1"/>
</dbReference>
<evidence type="ECO:0000313" key="2">
    <source>
        <dbReference type="EMBL" id="TWE06398.1"/>
    </source>
</evidence>
<name>A0A561DSQ2_9BACI</name>
<dbReference type="InterPro" id="IPR054738">
    <property type="entry name" value="Siphovirus-type_tail_C"/>
</dbReference>
<dbReference type="AlphaFoldDB" id="A0A561DSQ2"/>
<feature type="domain" description="Siphovirus-type tail component C-terminal" evidence="1">
    <location>
        <begin position="181"/>
        <end position="282"/>
    </location>
</feature>
<dbReference type="EMBL" id="VIVN01000002">
    <property type="protein sequence ID" value="TWE06398.1"/>
    <property type="molecule type" value="Genomic_DNA"/>
</dbReference>
<dbReference type="Gene3D" id="2.40.30.200">
    <property type="match status" value="1"/>
</dbReference>
<dbReference type="Gene3D" id="2.60.120.860">
    <property type="match status" value="1"/>
</dbReference>
<organism evidence="2 3">
    <name type="scientific">Neobacillus bataviensis</name>
    <dbReference type="NCBI Taxonomy" id="220685"/>
    <lineage>
        <taxon>Bacteria</taxon>
        <taxon>Bacillati</taxon>
        <taxon>Bacillota</taxon>
        <taxon>Bacilli</taxon>
        <taxon>Bacillales</taxon>
        <taxon>Bacillaceae</taxon>
        <taxon>Neobacillus</taxon>
    </lineage>
</organism>
<comment type="caution">
    <text evidence="2">The sequence shown here is derived from an EMBL/GenBank/DDBJ whole genome shotgun (WGS) entry which is preliminary data.</text>
</comment>
<evidence type="ECO:0000259" key="1">
    <source>
        <dbReference type="Pfam" id="PF22768"/>
    </source>
</evidence>
<sequence>MADKLYWIDANGTEQPLSDNNFKVLSGMNGRFMPPVSIVEEEVPFQAGTRKRHVKISARDVDIPLFIQADSEIELRQLIRRTLKIINPFKGGKLKSIAVDGSQRELYCQYIAGMEGAEGKDNKGFWWQKAVLVFHAFDPYWYDSNTIVETFSIGETATFFPFFPMRLSSSSVFADTTINNTGDIETYPEWIINGAGADIILRNLTTGEVTNIKTSLEAGESITIDTRPFHKTVTKSDGTNLYYTLTDDSSLWVLQEGTNTIRIEMSNATNESSVQLSYRNRYWGV</sequence>
<accession>A0A561DSQ2</accession>